<dbReference type="InterPro" id="IPR001789">
    <property type="entry name" value="Sig_transdc_resp-reg_receiver"/>
</dbReference>
<evidence type="ECO:0000256" key="2">
    <source>
        <dbReference type="ARBA" id="ARBA00022553"/>
    </source>
</evidence>
<dbReference type="SMART" id="SM00448">
    <property type="entry name" value="REC"/>
    <property type="match status" value="2"/>
</dbReference>
<dbReference type="InterPro" id="IPR050595">
    <property type="entry name" value="Bact_response_regulator"/>
</dbReference>
<dbReference type="PANTHER" id="PTHR44591">
    <property type="entry name" value="STRESS RESPONSE REGULATOR PROTEIN 1"/>
    <property type="match status" value="1"/>
</dbReference>
<keyword evidence="7" id="KW-1185">Reference proteome</keyword>
<evidence type="ECO:0000256" key="3">
    <source>
        <dbReference type="ARBA" id="ARBA00024867"/>
    </source>
</evidence>
<evidence type="ECO:0000259" key="5">
    <source>
        <dbReference type="PROSITE" id="PS50110"/>
    </source>
</evidence>
<evidence type="ECO:0000256" key="4">
    <source>
        <dbReference type="PROSITE-ProRule" id="PRU00169"/>
    </source>
</evidence>
<evidence type="ECO:0000313" key="7">
    <source>
        <dbReference type="Proteomes" id="UP001144612"/>
    </source>
</evidence>
<comment type="caution">
    <text evidence="6">The sequence shown here is derived from an EMBL/GenBank/DDBJ whole genome shotgun (WGS) entry which is preliminary data.</text>
</comment>
<dbReference type="EMBL" id="JAPQFJ010000016">
    <property type="protein sequence ID" value="MCY6959795.1"/>
    <property type="molecule type" value="Genomic_DNA"/>
</dbReference>
<comment type="function">
    <text evidence="3">May play the central regulatory role in sporulation. It may be an element of the effector pathway responsible for the activation of sporulation genes in response to nutritional stress. Spo0A may act in concert with spo0H (a sigma factor) to control the expression of some genes that are critical to the sporulation process.</text>
</comment>
<dbReference type="CDD" id="cd00156">
    <property type="entry name" value="REC"/>
    <property type="match status" value="2"/>
</dbReference>
<sequence length="262" mass="30508">MYTVLHIEQSDFFCKMIKNILKEKDYDYISTDSFSEAYQLLNEYKIDLIITSLYGKGDSIEDFIKNVNYTTDAEIPIFVVTSNNVDDQKKNLLNLGISDYILKDDLEKEITKHIDTVFRDDLYMQTLKKMKVAIIDDNAFESTIEKDILTKYGVEHIDSYKSGKQLFQSNKKYDIYLIDMVLENEFGKNLIRQIRRNNINSSIIAVTVLNNPKTLSSILDCGADDFITKPVEEHLFVSKLKSNIRIYTLNKKIKDVLKEMKK</sequence>
<dbReference type="RefSeq" id="WP_268062232.1">
    <property type="nucleotide sequence ID" value="NZ_JAPQFJ010000016.1"/>
</dbReference>
<dbReference type="PANTHER" id="PTHR44591:SF23">
    <property type="entry name" value="CHEY SUBFAMILY"/>
    <property type="match status" value="1"/>
</dbReference>
<feature type="modified residue" description="4-aspartylphosphate" evidence="4">
    <location>
        <position position="179"/>
    </location>
</feature>
<gene>
    <name evidence="6" type="ORF">OW729_14335</name>
</gene>
<comment type="caution">
    <text evidence="4">Lacks conserved residue(s) required for the propagation of feature annotation.</text>
</comment>
<dbReference type="Pfam" id="PF00072">
    <property type="entry name" value="Response_reg"/>
    <property type="match status" value="2"/>
</dbReference>
<feature type="domain" description="Response regulatory" evidence="5">
    <location>
        <begin position="3"/>
        <end position="118"/>
    </location>
</feature>
<keyword evidence="2 4" id="KW-0597">Phosphoprotein</keyword>
<name>A0ABT4DBX4_9CLOT</name>
<proteinExistence type="predicted"/>
<dbReference type="SUPFAM" id="SSF52172">
    <property type="entry name" value="CheY-like"/>
    <property type="match status" value="2"/>
</dbReference>
<feature type="domain" description="Response regulatory" evidence="5">
    <location>
        <begin position="131"/>
        <end position="244"/>
    </location>
</feature>
<dbReference type="Gene3D" id="3.40.50.2300">
    <property type="match status" value="2"/>
</dbReference>
<protein>
    <recommendedName>
        <fullName evidence="1">Stage 0 sporulation protein A homolog</fullName>
    </recommendedName>
</protein>
<dbReference type="Proteomes" id="UP001144612">
    <property type="component" value="Unassembled WGS sequence"/>
</dbReference>
<dbReference type="InterPro" id="IPR011006">
    <property type="entry name" value="CheY-like_superfamily"/>
</dbReference>
<accession>A0ABT4DBX4</accession>
<organism evidence="6 7">
    <name type="scientific">Clostridium brassicae</name>
    <dbReference type="NCBI Taxonomy" id="2999072"/>
    <lineage>
        <taxon>Bacteria</taxon>
        <taxon>Bacillati</taxon>
        <taxon>Bacillota</taxon>
        <taxon>Clostridia</taxon>
        <taxon>Eubacteriales</taxon>
        <taxon>Clostridiaceae</taxon>
        <taxon>Clostridium</taxon>
    </lineage>
</organism>
<reference evidence="6" key="1">
    <citation type="submission" date="2022-12" db="EMBL/GenBank/DDBJ databases">
        <title>Clostridium sp. nov., isolated from industrial wastewater.</title>
        <authorList>
            <person name="Jiayan W."/>
        </authorList>
    </citation>
    <scope>NUCLEOTIDE SEQUENCE</scope>
    <source>
        <strain evidence="6">ZC22-4</strain>
    </source>
</reference>
<evidence type="ECO:0000313" key="6">
    <source>
        <dbReference type="EMBL" id="MCY6959795.1"/>
    </source>
</evidence>
<evidence type="ECO:0000256" key="1">
    <source>
        <dbReference type="ARBA" id="ARBA00018672"/>
    </source>
</evidence>
<dbReference type="PROSITE" id="PS50110">
    <property type="entry name" value="RESPONSE_REGULATORY"/>
    <property type="match status" value="2"/>
</dbReference>